<reference evidence="1 2" key="1">
    <citation type="journal article" date="2005" name="Int. J. Syst. Evol. Microbiol.">
        <title>Bacillus cibi sp. nov., isolated from jeotgal, a traditional Korean fermented seafood.</title>
        <authorList>
            <person name="Yoon J.H."/>
            <person name="Lee C.H."/>
            <person name="Oh T.K."/>
        </authorList>
    </citation>
    <scope>NUCLEOTIDE SEQUENCE [LARGE SCALE GENOMIC DNA]</scope>
    <source>
        <strain evidence="1 2">DSM 16189</strain>
    </source>
</reference>
<protein>
    <submittedName>
        <fullName evidence="1">Uncharacterized protein</fullName>
    </submittedName>
</protein>
<accession>A0A084H1X1</accession>
<dbReference type="STRING" id="246786.GS18_0200920"/>
<evidence type="ECO:0000313" key="1">
    <source>
        <dbReference type="EMBL" id="KEZ53583.1"/>
    </source>
</evidence>
<proteinExistence type="predicted"/>
<keyword evidence="2" id="KW-1185">Reference proteome</keyword>
<gene>
    <name evidence="1" type="ORF">GS18_0200920</name>
</gene>
<comment type="caution">
    <text evidence="1">The sequence shown here is derived from an EMBL/GenBank/DDBJ whole genome shotgun (WGS) entry which is preliminary data.</text>
</comment>
<dbReference type="Proteomes" id="UP000028549">
    <property type="component" value="Unassembled WGS sequence"/>
</dbReference>
<dbReference type="AlphaFoldDB" id="A0A084H1X1"/>
<organism evidence="1 2">
    <name type="scientific">Metabacillus indicus</name>
    <name type="common">Bacillus indicus</name>
    <dbReference type="NCBI Taxonomy" id="246786"/>
    <lineage>
        <taxon>Bacteria</taxon>
        <taxon>Bacillati</taxon>
        <taxon>Bacillota</taxon>
        <taxon>Bacilli</taxon>
        <taxon>Bacillales</taxon>
        <taxon>Bacillaceae</taxon>
        <taxon>Metabacillus</taxon>
    </lineage>
</organism>
<name>A0A084H1X1_METID</name>
<dbReference type="EMBL" id="JNVC02000001">
    <property type="protein sequence ID" value="KEZ53583.1"/>
    <property type="molecule type" value="Genomic_DNA"/>
</dbReference>
<sequence length="96" mass="11169">MPSSREIWRLMALIRKNRTLKQSNLRVDGTYPGESNPQAEQTQTLWHLSGRIEPSSRGISELMALIRENRTLKQRDLRVDGTYPGKWYPQAEQTQT</sequence>
<evidence type="ECO:0000313" key="2">
    <source>
        <dbReference type="Proteomes" id="UP000028549"/>
    </source>
</evidence>